<dbReference type="PATRIC" id="fig|1217656.3.peg.560"/>
<accession>N8X3E6</accession>
<organism evidence="1 2">
    <name type="scientific">Acinetobacter guillouiae NIPH 991</name>
    <dbReference type="NCBI Taxonomy" id="1217656"/>
    <lineage>
        <taxon>Bacteria</taxon>
        <taxon>Pseudomonadati</taxon>
        <taxon>Pseudomonadota</taxon>
        <taxon>Gammaproteobacteria</taxon>
        <taxon>Moraxellales</taxon>
        <taxon>Moraxellaceae</taxon>
        <taxon>Acinetobacter</taxon>
    </lineage>
</organism>
<dbReference type="AlphaFoldDB" id="N8X3E6"/>
<dbReference type="HOGENOM" id="CLU_148658_0_0_6"/>
<gene>
    <name evidence="1" type="ORF">F964_00576</name>
</gene>
<evidence type="ECO:0000313" key="1">
    <source>
        <dbReference type="EMBL" id="ENV18776.1"/>
    </source>
</evidence>
<reference evidence="1 2" key="1">
    <citation type="submission" date="2013-02" db="EMBL/GenBank/DDBJ databases">
        <title>The Genome Sequence of Acinetobacter guillouiae NIPH 991.</title>
        <authorList>
            <consortium name="The Broad Institute Genome Sequencing Platform"/>
            <consortium name="The Broad Institute Genome Sequencing Center for Infectious Disease"/>
            <person name="Cerqueira G."/>
            <person name="Feldgarden M."/>
            <person name="Courvalin P."/>
            <person name="Perichon B."/>
            <person name="Grillot-Courvalin C."/>
            <person name="Clermont D."/>
            <person name="Rocha E."/>
            <person name="Yoon E.-J."/>
            <person name="Nemec A."/>
            <person name="Walker B."/>
            <person name="Young S.K."/>
            <person name="Zeng Q."/>
            <person name="Gargeya S."/>
            <person name="Fitzgerald M."/>
            <person name="Haas B."/>
            <person name="Abouelleil A."/>
            <person name="Alvarado L."/>
            <person name="Arachchi H.M."/>
            <person name="Berlin A.M."/>
            <person name="Chapman S.B."/>
            <person name="Dewar J."/>
            <person name="Goldberg J."/>
            <person name="Griggs A."/>
            <person name="Gujja S."/>
            <person name="Hansen M."/>
            <person name="Howarth C."/>
            <person name="Imamovic A."/>
            <person name="Larimer J."/>
            <person name="McCowan C."/>
            <person name="Murphy C."/>
            <person name="Neiman D."/>
            <person name="Pearson M."/>
            <person name="Priest M."/>
            <person name="Roberts A."/>
            <person name="Saif S."/>
            <person name="Shea T."/>
            <person name="Sisk P."/>
            <person name="Sykes S."/>
            <person name="Wortman J."/>
            <person name="Nusbaum C."/>
            <person name="Birren B."/>
        </authorList>
    </citation>
    <scope>NUCLEOTIDE SEQUENCE [LARGE SCALE GENOMIC DNA]</scope>
    <source>
        <strain evidence="1 2">NIPH 991</strain>
    </source>
</reference>
<name>N8X3E6_ACIGI</name>
<sequence>MSDYGVCEEDTCGRNGCQGTIVKDTDAEGCSCHISAPCSYCHCEVQCDACDWQSRFEIEPAQQTPVEPSDWYKELKKKHEEFLSQLNDRSVEFDKVEYRTESHSNSSMKKIGAYPRGMNRTQLRKEIDGTFGGRFEWITENRFSFIAYTD</sequence>
<comment type="caution">
    <text evidence="1">The sequence shown here is derived from an EMBL/GenBank/DDBJ whole genome shotgun (WGS) entry which is preliminary data.</text>
</comment>
<dbReference type="RefSeq" id="WP_004817495.1">
    <property type="nucleotide sequence ID" value="NZ_KB849455.1"/>
</dbReference>
<keyword evidence="2" id="KW-1185">Reference proteome</keyword>
<proteinExistence type="predicted"/>
<protein>
    <submittedName>
        <fullName evidence="1">Uncharacterized protein</fullName>
    </submittedName>
</protein>
<dbReference type="eggNOG" id="ENOG502ZMAJ">
    <property type="taxonomic scope" value="Bacteria"/>
</dbReference>
<dbReference type="EMBL" id="APPJ01000004">
    <property type="protein sequence ID" value="ENV18776.1"/>
    <property type="molecule type" value="Genomic_DNA"/>
</dbReference>
<dbReference type="Proteomes" id="UP000013148">
    <property type="component" value="Unassembled WGS sequence"/>
</dbReference>
<evidence type="ECO:0000313" key="2">
    <source>
        <dbReference type="Proteomes" id="UP000013148"/>
    </source>
</evidence>